<feature type="transmembrane region" description="Helical" evidence="1">
    <location>
        <begin position="203"/>
        <end position="223"/>
    </location>
</feature>
<keyword evidence="1" id="KW-1133">Transmembrane helix</keyword>
<keyword evidence="1" id="KW-0812">Transmembrane</keyword>
<feature type="transmembrane region" description="Helical" evidence="1">
    <location>
        <begin position="117"/>
        <end position="137"/>
    </location>
</feature>
<evidence type="ECO:0000313" key="3">
    <source>
        <dbReference type="Proteomes" id="UP000281810"/>
    </source>
</evidence>
<keyword evidence="1" id="KW-0472">Membrane</keyword>
<feature type="transmembrane region" description="Helical" evidence="1">
    <location>
        <begin position="144"/>
        <end position="162"/>
    </location>
</feature>
<dbReference type="EMBL" id="CP034161">
    <property type="protein sequence ID" value="AZI38445.1"/>
    <property type="molecule type" value="Genomic_DNA"/>
</dbReference>
<accession>A0A3G8XYR1</accession>
<sequence>MYRYLYFFAGVFTLILGFSFYLSYSNLSGHQFIYPLDDAYIHLALSRNVAENGIWGINPTSFDSASSSILYTLLLSLLIKIFGDNVYYPLFINIICGYVSLYYIFRYFYDYFGKNELLLGLSLFIFSCQMNFMVLIGMEQTLHILLTVTMIYYLTGSLRLGFTKKQVLKLLLCTALLGTVRFESMFFIVILSLLLVLRKNWKIALAVFFVGFLPILLFGIYSIEHGGYFFPNSLLMKGNYPESNFFFSLWTIFKNGILLNISFYKLFLAPLVIVVFYFLSKYKITEWYKIVLNETVSITVVGTVILHSLFAVIRYRYENYLMAAVIMVTVPMITYFYSKFNVGKTNLTYKKIMVMAFSIMIFYSFYTTTVNYKVIKYASKNIEEQQIEMSRLLGRFYKNQNVVVNDIGAIAYFSNVKIYDIAGLATTDVAGYYYKNKDLDPEIFNKKYHNYMASQILQKQCSVAVIYPKWFPDGIPKSWIPIASWTIEKKMGVANQTVVWYAMNQKEAETLLKNLKRFDLNKNVTQHFLY</sequence>
<evidence type="ECO:0000256" key="1">
    <source>
        <dbReference type="SAM" id="Phobius"/>
    </source>
</evidence>
<feature type="transmembrane region" description="Helical" evidence="1">
    <location>
        <begin position="168"/>
        <end position="196"/>
    </location>
</feature>
<organism evidence="2 3">
    <name type="scientific">Epilithonimonas vandammei</name>
    <dbReference type="NCBI Taxonomy" id="2487072"/>
    <lineage>
        <taxon>Bacteria</taxon>
        <taxon>Pseudomonadati</taxon>
        <taxon>Bacteroidota</taxon>
        <taxon>Flavobacteriia</taxon>
        <taxon>Flavobacteriales</taxon>
        <taxon>Weeksellaceae</taxon>
        <taxon>Chryseobacterium group</taxon>
        <taxon>Epilithonimonas</taxon>
    </lineage>
</organism>
<gene>
    <name evidence="2" type="ORF">EIB74_00025</name>
</gene>
<name>A0A3G8XYR1_9FLAO</name>
<feature type="transmembrane region" description="Helical" evidence="1">
    <location>
        <begin position="86"/>
        <end position="105"/>
    </location>
</feature>
<reference evidence="3" key="1">
    <citation type="submission" date="2018-11" db="EMBL/GenBank/DDBJ databases">
        <title>Proposal to divide the Flavobacteriaceae and reorganize its genera based on Amino Acid Identity values calculated from whole genome sequences.</title>
        <authorList>
            <person name="Nicholson A.C."/>
            <person name="Gulvik C.A."/>
            <person name="Whitney A.M."/>
            <person name="Humrighouse B.W."/>
            <person name="Bell M."/>
            <person name="Holmes B."/>
            <person name="Steigerwalt A.B."/>
            <person name="Villarma A."/>
            <person name="Sheth M."/>
            <person name="Batra D."/>
            <person name="Pryor J."/>
            <person name="Bernardet J.-F."/>
            <person name="Hugo C."/>
            <person name="Kampfer P."/>
            <person name="Newman J.D."/>
            <person name="McQuiston J.R."/>
        </authorList>
    </citation>
    <scope>NUCLEOTIDE SEQUENCE [LARGE SCALE GENOMIC DNA]</scope>
    <source>
        <strain evidence="3">F5649</strain>
    </source>
</reference>
<protein>
    <recommendedName>
        <fullName evidence="4">Glycosyltransferase RgtA/B/C/D-like domain-containing protein</fullName>
    </recommendedName>
</protein>
<feature type="transmembrane region" description="Helical" evidence="1">
    <location>
        <begin position="257"/>
        <end position="279"/>
    </location>
</feature>
<dbReference type="OrthoDB" id="104925at2"/>
<evidence type="ECO:0008006" key="4">
    <source>
        <dbReference type="Google" id="ProtNLM"/>
    </source>
</evidence>
<feature type="transmembrane region" description="Helical" evidence="1">
    <location>
        <begin position="6"/>
        <end position="24"/>
    </location>
</feature>
<feature type="transmembrane region" description="Helical" evidence="1">
    <location>
        <begin position="319"/>
        <end position="337"/>
    </location>
</feature>
<feature type="transmembrane region" description="Helical" evidence="1">
    <location>
        <begin position="349"/>
        <end position="366"/>
    </location>
</feature>
<feature type="transmembrane region" description="Helical" evidence="1">
    <location>
        <begin position="291"/>
        <end position="313"/>
    </location>
</feature>
<dbReference type="AlphaFoldDB" id="A0A3G8XYR1"/>
<dbReference type="Proteomes" id="UP000281810">
    <property type="component" value="Chromosome"/>
</dbReference>
<dbReference type="RefSeq" id="WP_124800800.1">
    <property type="nucleotide sequence ID" value="NZ_CP034161.1"/>
</dbReference>
<proteinExistence type="predicted"/>
<evidence type="ECO:0000313" key="2">
    <source>
        <dbReference type="EMBL" id="AZI38445.1"/>
    </source>
</evidence>
<keyword evidence="3" id="KW-1185">Reference proteome</keyword>